<dbReference type="RefSeq" id="WP_129648669.1">
    <property type="nucleotide sequence ID" value="NZ_JADNPJ010000006.1"/>
</dbReference>
<comment type="caution">
    <text evidence="1">The sequence shown here is derived from an EMBL/GenBank/DDBJ whole genome shotgun (WGS) entry which is preliminary data.</text>
</comment>
<dbReference type="AlphaFoldDB" id="A0A7J4XII7"/>
<accession>A0A7J4XII7</accession>
<name>A0A7J4XII7_9BACE</name>
<dbReference type="Proteomes" id="UP000422221">
    <property type="component" value="Unassembled WGS sequence"/>
</dbReference>
<protein>
    <submittedName>
        <fullName evidence="1">Uncharacterized protein</fullName>
    </submittedName>
</protein>
<organism evidence="1 2">
    <name type="scientific">Bacteroides salyersiae</name>
    <dbReference type="NCBI Taxonomy" id="291644"/>
    <lineage>
        <taxon>Bacteria</taxon>
        <taxon>Pseudomonadati</taxon>
        <taxon>Bacteroidota</taxon>
        <taxon>Bacteroidia</taxon>
        <taxon>Bacteroidales</taxon>
        <taxon>Bacteroidaceae</taxon>
        <taxon>Bacteroides</taxon>
    </lineage>
</organism>
<proteinExistence type="predicted"/>
<evidence type="ECO:0000313" key="1">
    <source>
        <dbReference type="EMBL" id="KAA3765167.1"/>
    </source>
</evidence>
<evidence type="ECO:0000313" key="2">
    <source>
        <dbReference type="Proteomes" id="UP000422221"/>
    </source>
</evidence>
<reference evidence="1 2" key="1">
    <citation type="journal article" date="2019" name="Nat. Med.">
        <title>A library of human gut bacterial isolates paired with longitudinal multiomics data enables mechanistic microbiome research.</title>
        <authorList>
            <person name="Poyet M."/>
            <person name="Groussin M."/>
            <person name="Gibbons S.M."/>
            <person name="Avila-Pacheco J."/>
            <person name="Jiang X."/>
            <person name="Kearney S.M."/>
            <person name="Perrotta A.R."/>
            <person name="Berdy B."/>
            <person name="Zhao S."/>
            <person name="Lieberman T.D."/>
            <person name="Swanson P.K."/>
            <person name="Smith M."/>
            <person name="Roesemann S."/>
            <person name="Alexander J.E."/>
            <person name="Rich S.A."/>
            <person name="Livny J."/>
            <person name="Vlamakis H."/>
            <person name="Clish C."/>
            <person name="Bullock K."/>
            <person name="Deik A."/>
            <person name="Scott J."/>
            <person name="Pierce K.A."/>
            <person name="Xavier R.J."/>
            <person name="Alm E.J."/>
        </authorList>
    </citation>
    <scope>NUCLEOTIDE SEQUENCE [LARGE SCALE GENOMIC DNA]</scope>
    <source>
        <strain evidence="1 2">BIOML-A10</strain>
    </source>
</reference>
<dbReference type="EMBL" id="VWMK01000010">
    <property type="protein sequence ID" value="KAA3765167.1"/>
    <property type="molecule type" value="Genomic_DNA"/>
</dbReference>
<sequence length="122" mass="14149">MIQVSEYCHQTYADNIPDGGKCRIWNVCMFSPKEHRQPCRQQTVEQVLQLIQAELYSILSYSSCNLKCKINKLPTAQNSNKYDDNQKCNKQFKYLKQNNGINKRITAPTNRFLSLLLLPPPP</sequence>
<gene>
    <name evidence="1" type="ORF">F3F73_11350</name>
</gene>